<evidence type="ECO:0000256" key="8">
    <source>
        <dbReference type="ARBA" id="ARBA00023033"/>
    </source>
</evidence>
<evidence type="ECO:0000256" key="2">
    <source>
        <dbReference type="ARBA" id="ARBA00005179"/>
    </source>
</evidence>
<dbReference type="InterPro" id="IPR002403">
    <property type="entry name" value="Cyt_P450_E_grp-IV"/>
</dbReference>
<name>A0A4S3JDQ3_9EURO</name>
<dbReference type="Proteomes" id="UP000308092">
    <property type="component" value="Unassembled WGS sequence"/>
</dbReference>
<gene>
    <name evidence="11" type="ORF">ATNIH1004_010664</name>
    <name evidence="12" type="ORF">EYZ11_007143</name>
</gene>
<dbReference type="EMBL" id="SOSA01000268">
    <property type="protein sequence ID" value="THC93386.1"/>
    <property type="molecule type" value="Genomic_DNA"/>
</dbReference>
<dbReference type="Gene3D" id="1.10.630.10">
    <property type="entry name" value="Cytochrome P450"/>
    <property type="match status" value="1"/>
</dbReference>
<comment type="cofactor">
    <cofactor evidence="1 9">
        <name>heme</name>
        <dbReference type="ChEBI" id="CHEBI:30413"/>
    </cofactor>
</comment>
<dbReference type="PANTHER" id="PTHR24305:SF175">
    <property type="entry name" value="CYTOCHROME P450 MONOOXYGENASE PKFB"/>
    <property type="match status" value="1"/>
</dbReference>
<keyword evidence="6 10" id="KW-0560">Oxidoreductase</keyword>
<proteinExistence type="inferred from homology"/>
<dbReference type="InterPro" id="IPR050121">
    <property type="entry name" value="Cytochrome_P450_monoxygenase"/>
</dbReference>
<keyword evidence="13" id="KW-1185">Reference proteome</keyword>
<evidence type="ECO:0000256" key="9">
    <source>
        <dbReference type="PIRSR" id="PIRSR602403-1"/>
    </source>
</evidence>
<dbReference type="GeneID" id="54333365"/>
<dbReference type="GO" id="GO:0004497">
    <property type="term" value="F:monooxygenase activity"/>
    <property type="evidence" value="ECO:0007669"/>
    <property type="project" value="UniProtKB-KW"/>
</dbReference>
<dbReference type="AlphaFoldDB" id="A0A4S3JDQ3"/>
<comment type="similarity">
    <text evidence="3 10">Belongs to the cytochrome P450 family.</text>
</comment>
<feature type="binding site" description="axial binding residue" evidence="9">
    <location>
        <position position="445"/>
    </location>
    <ligand>
        <name>heme</name>
        <dbReference type="ChEBI" id="CHEBI:30413"/>
    </ligand>
    <ligandPart>
        <name>Fe</name>
        <dbReference type="ChEBI" id="CHEBI:18248"/>
    </ligandPart>
</feature>
<dbReference type="GO" id="GO:0020037">
    <property type="term" value="F:heme binding"/>
    <property type="evidence" value="ECO:0007669"/>
    <property type="project" value="InterPro"/>
</dbReference>
<keyword evidence="4 9" id="KW-0349">Heme</keyword>
<evidence type="ECO:0000256" key="5">
    <source>
        <dbReference type="ARBA" id="ARBA00022723"/>
    </source>
</evidence>
<dbReference type="Proteomes" id="UP000324241">
    <property type="component" value="Unassembled WGS sequence"/>
</dbReference>
<dbReference type="GO" id="GO:0005506">
    <property type="term" value="F:iron ion binding"/>
    <property type="evidence" value="ECO:0007669"/>
    <property type="project" value="InterPro"/>
</dbReference>
<reference evidence="11 14" key="2">
    <citation type="submission" date="2019-08" db="EMBL/GenBank/DDBJ databases">
        <title>The genome sequence of a newly discovered highly antifungal drug resistant Aspergillus species, Aspergillus tanneri NIH 1004.</title>
        <authorList>
            <person name="Mounaud S."/>
            <person name="Singh I."/>
            <person name="Joardar V."/>
            <person name="Pakala S."/>
            <person name="Pakala S."/>
            <person name="Venepally P."/>
            <person name="Chung J.K."/>
            <person name="Losada L."/>
            <person name="Nierman W.C."/>
        </authorList>
    </citation>
    <scope>NUCLEOTIDE SEQUENCE [LARGE SCALE GENOMIC DNA]</scope>
    <source>
        <strain evidence="11 14">NIH1004</strain>
    </source>
</reference>
<dbReference type="InterPro" id="IPR036396">
    <property type="entry name" value="Cyt_P450_sf"/>
</dbReference>
<reference evidence="12 13" key="1">
    <citation type="submission" date="2019-03" db="EMBL/GenBank/DDBJ databases">
        <title>The genome sequence of a newly discovered highly antifungal drug resistant Aspergillus species, Aspergillus tanneri NIH 1004.</title>
        <authorList>
            <person name="Mounaud S."/>
            <person name="Singh I."/>
            <person name="Joardar V."/>
            <person name="Pakala S."/>
            <person name="Pakala S."/>
            <person name="Venepally P."/>
            <person name="Hoover J."/>
            <person name="Nierman W."/>
            <person name="Chung J."/>
            <person name="Losada L."/>
        </authorList>
    </citation>
    <scope>NUCLEOTIDE SEQUENCE [LARGE SCALE GENOMIC DNA]</scope>
    <source>
        <strain evidence="12 13">NIH1004</strain>
    </source>
</reference>
<keyword evidence="8 10" id="KW-0503">Monooxygenase</keyword>
<dbReference type="PRINTS" id="PR00385">
    <property type="entry name" value="P450"/>
</dbReference>
<dbReference type="OrthoDB" id="3934656at2759"/>
<evidence type="ECO:0000256" key="3">
    <source>
        <dbReference type="ARBA" id="ARBA00010617"/>
    </source>
</evidence>
<dbReference type="PANTHER" id="PTHR24305">
    <property type="entry name" value="CYTOCHROME P450"/>
    <property type="match status" value="1"/>
</dbReference>
<evidence type="ECO:0000256" key="4">
    <source>
        <dbReference type="ARBA" id="ARBA00022617"/>
    </source>
</evidence>
<dbReference type="EMBL" id="QUQM01000008">
    <property type="protein sequence ID" value="KAA8641725.1"/>
    <property type="molecule type" value="Genomic_DNA"/>
</dbReference>
<dbReference type="STRING" id="1220188.A0A4S3JDQ3"/>
<keyword evidence="7 9" id="KW-0408">Iron</keyword>
<dbReference type="CDD" id="cd11060">
    <property type="entry name" value="CYP57A1-like"/>
    <property type="match status" value="1"/>
</dbReference>
<dbReference type="GO" id="GO:0016705">
    <property type="term" value="F:oxidoreductase activity, acting on paired donors, with incorporation or reduction of molecular oxygen"/>
    <property type="evidence" value="ECO:0007669"/>
    <property type="project" value="InterPro"/>
</dbReference>
<evidence type="ECO:0000313" key="14">
    <source>
        <dbReference type="Proteomes" id="UP000324241"/>
    </source>
</evidence>
<evidence type="ECO:0000313" key="12">
    <source>
        <dbReference type="EMBL" id="THC93386.1"/>
    </source>
</evidence>
<keyword evidence="5 9" id="KW-0479">Metal-binding</keyword>
<evidence type="ECO:0000313" key="13">
    <source>
        <dbReference type="Proteomes" id="UP000308092"/>
    </source>
</evidence>
<comment type="caution">
    <text evidence="12">The sequence shown here is derived from an EMBL/GenBank/DDBJ whole genome shotgun (WGS) entry which is preliminary data.</text>
</comment>
<dbReference type="RefSeq" id="XP_033421087.1">
    <property type="nucleotide sequence ID" value="XM_033575232.1"/>
</dbReference>
<dbReference type="InterPro" id="IPR001128">
    <property type="entry name" value="Cyt_P450"/>
</dbReference>
<dbReference type="VEuPathDB" id="FungiDB:EYZ11_007143"/>
<dbReference type="InterPro" id="IPR017972">
    <property type="entry name" value="Cyt_P450_CS"/>
</dbReference>
<evidence type="ECO:0000313" key="11">
    <source>
        <dbReference type="EMBL" id="KAA8641725.1"/>
    </source>
</evidence>
<evidence type="ECO:0000256" key="6">
    <source>
        <dbReference type="ARBA" id="ARBA00023002"/>
    </source>
</evidence>
<evidence type="ECO:0000256" key="1">
    <source>
        <dbReference type="ARBA" id="ARBA00001971"/>
    </source>
</evidence>
<dbReference type="Pfam" id="PF00067">
    <property type="entry name" value="p450"/>
    <property type="match status" value="1"/>
</dbReference>
<evidence type="ECO:0000256" key="7">
    <source>
        <dbReference type="ARBA" id="ARBA00023004"/>
    </source>
</evidence>
<accession>A0A4S3JDQ3</accession>
<comment type="pathway">
    <text evidence="2">Secondary metabolite biosynthesis.</text>
</comment>
<protein>
    <submittedName>
        <fullName evidence="12">Uncharacterized protein</fullName>
    </submittedName>
</protein>
<dbReference type="SUPFAM" id="SSF48264">
    <property type="entry name" value="Cytochrome P450"/>
    <property type="match status" value="1"/>
</dbReference>
<dbReference type="PRINTS" id="PR00465">
    <property type="entry name" value="EP450IV"/>
</dbReference>
<dbReference type="PROSITE" id="PS00086">
    <property type="entry name" value="CYTOCHROME_P450"/>
    <property type="match status" value="1"/>
</dbReference>
<organism evidence="12 13">
    <name type="scientific">Aspergillus tanneri</name>
    <dbReference type="NCBI Taxonomy" id="1220188"/>
    <lineage>
        <taxon>Eukaryota</taxon>
        <taxon>Fungi</taxon>
        <taxon>Dikarya</taxon>
        <taxon>Ascomycota</taxon>
        <taxon>Pezizomycotina</taxon>
        <taxon>Eurotiomycetes</taxon>
        <taxon>Eurotiomycetidae</taxon>
        <taxon>Eurotiales</taxon>
        <taxon>Aspergillaceae</taxon>
        <taxon>Aspergillus</taxon>
        <taxon>Aspergillus subgen. Circumdati</taxon>
    </lineage>
</organism>
<evidence type="ECO:0000256" key="10">
    <source>
        <dbReference type="RuleBase" id="RU000461"/>
    </source>
</evidence>
<sequence length="498" mass="56421">MLSKRASVILAGLLATGFWWLARRYFRLHGIPGPLAARFTNVPRVRWVRSRKSHEIHRNLHSRYGSVVRFGPNMVSVADPDAISAIYPARAGFLKGSFYDVFKGPDEPPDVFTARDEAIHKALRAPVSPLYSFSKLQSLEGVIDDNIGRLFCQLDHAESGAPSSLLTWLQAFAFDTVWAWMFTKPYGLLEMGADDAKKILESNWKIFQVIAPMSQSSTLRSLGGIIHVILTTLKVDSLPQIHKQTTALIKSREQQFEEPTEKPGSNYNDMTAQLLLMKSNNPTMLPWTVSSLSLLNVFAGSDSTATVMSTIWYNLLVHRDSMHRLYSELLEAEEQGLLTQPAPAWKELQNLNYLDACMNEALRLHPPFCLPFERVVPETGLKIDDLYLPPGTLVGMSPYVAGRHKPTFGEDVDHWRPERWLDCTPQHRRKMESCMITFGSGRRVCLGKNVAIMEIKKLISAFLLRYDIKILDPAAFKVENLWFFKQEGLDVTIKKRDS</sequence>